<evidence type="ECO:0000313" key="13">
    <source>
        <dbReference type="Proteomes" id="UP000266273"/>
    </source>
</evidence>
<evidence type="ECO:0000256" key="4">
    <source>
        <dbReference type="ARBA" id="ARBA00022960"/>
    </source>
</evidence>
<evidence type="ECO:0000256" key="6">
    <source>
        <dbReference type="ARBA" id="ARBA00023316"/>
    </source>
</evidence>
<dbReference type="GO" id="GO:0006508">
    <property type="term" value="P:proteolysis"/>
    <property type="evidence" value="ECO:0007669"/>
    <property type="project" value="InterPro"/>
</dbReference>
<dbReference type="RefSeq" id="WP_119060821.1">
    <property type="nucleotide sequence ID" value="NZ_QXDF01000001.1"/>
</dbReference>
<dbReference type="InterPro" id="IPR018044">
    <property type="entry name" value="Peptidase_S11"/>
</dbReference>
<dbReference type="AlphaFoldDB" id="A0A397Q4C2"/>
<feature type="active site" description="Proton acceptor" evidence="7">
    <location>
        <position position="55"/>
    </location>
</feature>
<evidence type="ECO:0000256" key="5">
    <source>
        <dbReference type="ARBA" id="ARBA00022984"/>
    </source>
</evidence>
<feature type="active site" evidence="7">
    <location>
        <position position="112"/>
    </location>
</feature>
<gene>
    <name evidence="12" type="ORF">BXY53_1070</name>
</gene>
<organism evidence="12 13">
    <name type="scientific">Dichotomicrobium thermohalophilum</name>
    <dbReference type="NCBI Taxonomy" id="933063"/>
    <lineage>
        <taxon>Bacteria</taxon>
        <taxon>Pseudomonadati</taxon>
        <taxon>Pseudomonadota</taxon>
        <taxon>Alphaproteobacteria</taxon>
        <taxon>Hyphomicrobiales</taxon>
        <taxon>Hyphomicrobiaceae</taxon>
        <taxon>Dichotomicrobium</taxon>
    </lineage>
</organism>
<keyword evidence="12" id="KW-0121">Carboxypeptidase</keyword>
<keyword evidence="6" id="KW-0961">Cell wall biogenesis/degradation</keyword>
<accession>A0A397Q4C2</accession>
<feature type="signal peptide" evidence="10">
    <location>
        <begin position="1"/>
        <end position="25"/>
    </location>
</feature>
<evidence type="ECO:0000256" key="2">
    <source>
        <dbReference type="ARBA" id="ARBA00022729"/>
    </source>
</evidence>
<feature type="binding site" evidence="8">
    <location>
        <position position="214"/>
    </location>
    <ligand>
        <name>substrate</name>
    </ligand>
</feature>
<keyword evidence="12" id="KW-0645">Protease</keyword>
<evidence type="ECO:0000256" key="8">
    <source>
        <dbReference type="PIRSR" id="PIRSR618044-2"/>
    </source>
</evidence>
<evidence type="ECO:0000256" key="10">
    <source>
        <dbReference type="SAM" id="SignalP"/>
    </source>
</evidence>
<comment type="caution">
    <text evidence="12">The sequence shown here is derived from an EMBL/GenBank/DDBJ whole genome shotgun (WGS) entry which is preliminary data.</text>
</comment>
<dbReference type="PANTHER" id="PTHR21581">
    <property type="entry name" value="D-ALANYL-D-ALANINE CARBOXYPEPTIDASE"/>
    <property type="match status" value="1"/>
</dbReference>
<keyword evidence="4" id="KW-0133">Cell shape</keyword>
<keyword evidence="2 10" id="KW-0732">Signal</keyword>
<keyword evidence="13" id="KW-1185">Reference proteome</keyword>
<evidence type="ECO:0000313" key="12">
    <source>
        <dbReference type="EMBL" id="RIA55982.1"/>
    </source>
</evidence>
<evidence type="ECO:0000256" key="9">
    <source>
        <dbReference type="RuleBase" id="RU004016"/>
    </source>
</evidence>
<dbReference type="InterPro" id="IPR012338">
    <property type="entry name" value="Beta-lactam/transpept-like"/>
</dbReference>
<protein>
    <submittedName>
        <fullName evidence="12">D-alanyl-D-alanine carboxypeptidase</fullName>
    </submittedName>
</protein>
<dbReference type="Gene3D" id="3.40.710.10">
    <property type="entry name" value="DD-peptidase/beta-lactamase superfamily"/>
    <property type="match status" value="1"/>
</dbReference>
<reference evidence="12 13" key="1">
    <citation type="submission" date="2018-08" db="EMBL/GenBank/DDBJ databases">
        <title>Genomic Encyclopedia of Archaeal and Bacterial Type Strains, Phase II (KMG-II): from individual species to whole genera.</title>
        <authorList>
            <person name="Goeker M."/>
        </authorList>
    </citation>
    <scope>NUCLEOTIDE SEQUENCE [LARGE SCALE GENOMIC DNA]</scope>
    <source>
        <strain evidence="12 13">DSM 5002</strain>
    </source>
</reference>
<evidence type="ECO:0000256" key="3">
    <source>
        <dbReference type="ARBA" id="ARBA00022801"/>
    </source>
</evidence>
<dbReference type="GO" id="GO:0009002">
    <property type="term" value="F:serine-type D-Ala-D-Ala carboxypeptidase activity"/>
    <property type="evidence" value="ECO:0007669"/>
    <property type="project" value="InterPro"/>
</dbReference>
<keyword evidence="5" id="KW-0573">Peptidoglycan synthesis</keyword>
<evidence type="ECO:0000256" key="1">
    <source>
        <dbReference type="ARBA" id="ARBA00007164"/>
    </source>
</evidence>
<evidence type="ECO:0000259" key="11">
    <source>
        <dbReference type="Pfam" id="PF00768"/>
    </source>
</evidence>
<evidence type="ECO:0000256" key="7">
    <source>
        <dbReference type="PIRSR" id="PIRSR618044-1"/>
    </source>
</evidence>
<feature type="chain" id="PRO_5017394584" evidence="10">
    <location>
        <begin position="26"/>
        <end position="318"/>
    </location>
</feature>
<dbReference type="GO" id="GO:0008360">
    <property type="term" value="P:regulation of cell shape"/>
    <property type="evidence" value="ECO:0007669"/>
    <property type="project" value="UniProtKB-KW"/>
</dbReference>
<dbReference type="GO" id="GO:0009252">
    <property type="term" value="P:peptidoglycan biosynthetic process"/>
    <property type="evidence" value="ECO:0007669"/>
    <property type="project" value="UniProtKB-KW"/>
</dbReference>
<keyword evidence="3" id="KW-0378">Hydrolase</keyword>
<proteinExistence type="inferred from homology"/>
<name>A0A397Q4C2_9HYPH</name>
<dbReference type="PRINTS" id="PR00725">
    <property type="entry name" value="DADACBPTASE1"/>
</dbReference>
<dbReference type="EMBL" id="QXDF01000001">
    <property type="protein sequence ID" value="RIA55982.1"/>
    <property type="molecule type" value="Genomic_DNA"/>
</dbReference>
<dbReference type="Proteomes" id="UP000266273">
    <property type="component" value="Unassembled WGS sequence"/>
</dbReference>
<feature type="active site" description="Acyl-ester intermediate" evidence="7">
    <location>
        <position position="52"/>
    </location>
</feature>
<dbReference type="PANTHER" id="PTHR21581:SF6">
    <property type="entry name" value="TRAFFICKING PROTEIN PARTICLE COMPLEX SUBUNIT 12"/>
    <property type="match status" value="1"/>
</dbReference>
<dbReference type="SUPFAM" id="SSF56601">
    <property type="entry name" value="beta-lactamase/transpeptidase-like"/>
    <property type="match status" value="1"/>
</dbReference>
<dbReference type="OrthoDB" id="9795979at2"/>
<feature type="domain" description="Peptidase S11 D-alanyl-D-alanine carboxypeptidase A N-terminal" evidence="11">
    <location>
        <begin position="23"/>
        <end position="243"/>
    </location>
</feature>
<dbReference type="GO" id="GO:0071555">
    <property type="term" value="P:cell wall organization"/>
    <property type="evidence" value="ECO:0007669"/>
    <property type="project" value="UniProtKB-KW"/>
</dbReference>
<dbReference type="Pfam" id="PF00768">
    <property type="entry name" value="Peptidase_S11"/>
    <property type="match status" value="1"/>
</dbReference>
<dbReference type="InterPro" id="IPR001967">
    <property type="entry name" value="Peptidase_S11_N"/>
</dbReference>
<comment type="similarity">
    <text evidence="1 9">Belongs to the peptidase S11 family.</text>
</comment>
<sequence length="318" mass="34765">MRIGAVVGAMLAFLVAGMASEPARAAPALVIDAETGLVLYAEDIDRRWHPASLTKLMTAYLAFEAMRDGKLSMEDKLVVSETAHAQPPSKIGAPIGTEMSMPTALRALIIKSANDVAVMFAEKIAGSVAAFADKMNATAKRLGMTRTRFVNPHGLPDARQISTARDMAILGRTLLKEFPEYAYLYSERSFRIGSAYMRSHNALLRVYDGADGMKTGFICDSGFNVVASATRGERQLIAVVMGSYNSRSRTERAKALLDHGFAVYDWKKMFAPRLEHYGYGSGLDAPAPKLRPLVCGNRAVALRKRKERRERTAVATID</sequence>